<dbReference type="InterPro" id="IPR050570">
    <property type="entry name" value="Cell_wall_metabolism_enzyme"/>
</dbReference>
<dbReference type="InterPro" id="IPR016047">
    <property type="entry name" value="M23ase_b-sheet_dom"/>
</dbReference>
<feature type="region of interest" description="Disordered" evidence="1">
    <location>
        <begin position="194"/>
        <end position="227"/>
    </location>
</feature>
<dbReference type="Pfam" id="PF01551">
    <property type="entry name" value="Peptidase_M23"/>
    <property type="match status" value="1"/>
</dbReference>
<proteinExistence type="predicted"/>
<dbReference type="SUPFAM" id="SSF51261">
    <property type="entry name" value="Duplicated hybrid motif"/>
    <property type="match status" value="1"/>
</dbReference>
<dbReference type="PANTHER" id="PTHR21666:SF270">
    <property type="entry name" value="MUREIN HYDROLASE ACTIVATOR ENVC"/>
    <property type="match status" value="1"/>
</dbReference>
<evidence type="ECO:0000259" key="2">
    <source>
        <dbReference type="Pfam" id="PF01551"/>
    </source>
</evidence>
<organism evidence="3 4">
    <name type="scientific">Kibdelosporangium phytohabitans</name>
    <dbReference type="NCBI Taxonomy" id="860235"/>
    <lineage>
        <taxon>Bacteria</taxon>
        <taxon>Bacillati</taxon>
        <taxon>Actinomycetota</taxon>
        <taxon>Actinomycetes</taxon>
        <taxon>Pseudonocardiales</taxon>
        <taxon>Pseudonocardiaceae</taxon>
        <taxon>Kibdelosporangium</taxon>
    </lineage>
</organism>
<dbReference type="Proteomes" id="UP000063699">
    <property type="component" value="Chromosome"/>
</dbReference>
<name>A0A0N7F3Z3_9PSEU</name>
<gene>
    <name evidence="3" type="ORF">AOZ06_26575</name>
</gene>
<evidence type="ECO:0000313" key="4">
    <source>
        <dbReference type="Proteomes" id="UP000063699"/>
    </source>
</evidence>
<dbReference type="GO" id="GO:0004222">
    <property type="term" value="F:metalloendopeptidase activity"/>
    <property type="evidence" value="ECO:0007669"/>
    <property type="project" value="TreeGrafter"/>
</dbReference>
<feature type="region of interest" description="Disordered" evidence="1">
    <location>
        <begin position="1"/>
        <end position="29"/>
    </location>
</feature>
<reference evidence="3 4" key="1">
    <citation type="submission" date="2015-07" db="EMBL/GenBank/DDBJ databases">
        <title>Genome sequencing of Kibdelosporangium phytohabitans.</title>
        <authorList>
            <person name="Qin S."/>
            <person name="Xing K."/>
        </authorList>
    </citation>
    <scope>NUCLEOTIDE SEQUENCE [LARGE SCALE GENOMIC DNA]</scope>
    <source>
        <strain evidence="3 4">KLBMP1111</strain>
    </source>
</reference>
<dbReference type="EMBL" id="CP012752">
    <property type="protein sequence ID" value="ALG09991.1"/>
    <property type="molecule type" value="Genomic_DNA"/>
</dbReference>
<keyword evidence="4" id="KW-1185">Reference proteome</keyword>
<feature type="domain" description="M23ase beta-sheet core" evidence="2">
    <location>
        <begin position="73"/>
        <end position="191"/>
    </location>
</feature>
<dbReference type="InterPro" id="IPR011055">
    <property type="entry name" value="Dup_hybrid_motif"/>
</dbReference>
<dbReference type="STRING" id="860235.AOZ06_26575"/>
<sequence length="227" mass="23683">MGRPARTIGGHGPRGHLHDREQEVTDGMPGNGFPFPVLGRSWPDYRDDPDLLGADDGVPGRGGWRFRRAATHLHRGIDLKGPVGTAVVAVEDGMAEFVSAATGAGPVGWSTAGHRVRLFGASGAGYLYLHLGTDHADVDDAFPAGRSPGDLVAVSAGEVIGYLGRTGGSVATGQQIPLRAAHLHFEYHPDGLGNGDANPARVLERSFGMPSPQPTGSLRAAGRHARP</sequence>
<dbReference type="CDD" id="cd12797">
    <property type="entry name" value="M23_peptidase"/>
    <property type="match status" value="1"/>
</dbReference>
<evidence type="ECO:0000256" key="1">
    <source>
        <dbReference type="SAM" id="MobiDB-lite"/>
    </source>
</evidence>
<dbReference type="AlphaFoldDB" id="A0A0N7F3Z3"/>
<dbReference type="KEGG" id="kphy:AOZ06_26575"/>
<dbReference type="PANTHER" id="PTHR21666">
    <property type="entry name" value="PEPTIDASE-RELATED"/>
    <property type="match status" value="1"/>
</dbReference>
<dbReference type="Gene3D" id="2.70.70.10">
    <property type="entry name" value="Glucose Permease (Domain IIA)"/>
    <property type="match status" value="1"/>
</dbReference>
<protein>
    <recommendedName>
        <fullName evidence="2">M23ase beta-sheet core domain-containing protein</fullName>
    </recommendedName>
</protein>
<evidence type="ECO:0000313" key="3">
    <source>
        <dbReference type="EMBL" id="ALG09991.1"/>
    </source>
</evidence>
<accession>A0A0N7F3Z3</accession>